<dbReference type="InterPro" id="IPR000524">
    <property type="entry name" value="Tscrpt_reg_HTH_GntR"/>
</dbReference>
<dbReference type="CDD" id="cd07377">
    <property type="entry name" value="WHTH_GntR"/>
    <property type="match status" value="1"/>
</dbReference>
<evidence type="ECO:0000256" key="1">
    <source>
        <dbReference type="ARBA" id="ARBA00023015"/>
    </source>
</evidence>
<protein>
    <submittedName>
        <fullName evidence="6">GntR family transcriptional regulator</fullName>
    </submittedName>
</protein>
<dbReference type="SUPFAM" id="SSF48008">
    <property type="entry name" value="GntR ligand-binding domain-like"/>
    <property type="match status" value="1"/>
</dbReference>
<comment type="caution">
    <text evidence="6">The sequence shown here is derived from an EMBL/GenBank/DDBJ whole genome shotgun (WGS) entry which is preliminary data.</text>
</comment>
<feature type="region of interest" description="Disordered" evidence="4">
    <location>
        <begin position="1"/>
        <end position="26"/>
    </location>
</feature>
<dbReference type="SMART" id="SM00895">
    <property type="entry name" value="FCD"/>
    <property type="match status" value="1"/>
</dbReference>
<accession>A0ABP6R9X2</accession>
<dbReference type="PROSITE" id="PS50949">
    <property type="entry name" value="HTH_GNTR"/>
    <property type="match status" value="1"/>
</dbReference>
<dbReference type="Pfam" id="PF00392">
    <property type="entry name" value="GntR"/>
    <property type="match status" value="1"/>
</dbReference>
<dbReference type="InterPro" id="IPR008920">
    <property type="entry name" value="TF_FadR/GntR_C"/>
</dbReference>
<dbReference type="Proteomes" id="UP001501736">
    <property type="component" value="Unassembled WGS sequence"/>
</dbReference>
<dbReference type="EMBL" id="BAAAYG010000003">
    <property type="protein sequence ID" value="GAA3281559.1"/>
    <property type="molecule type" value="Genomic_DNA"/>
</dbReference>
<reference evidence="7" key="1">
    <citation type="journal article" date="2019" name="Int. J. Syst. Evol. Microbiol.">
        <title>The Global Catalogue of Microorganisms (GCM) 10K type strain sequencing project: providing services to taxonomists for standard genome sequencing and annotation.</title>
        <authorList>
            <consortium name="The Broad Institute Genomics Platform"/>
            <consortium name="The Broad Institute Genome Sequencing Center for Infectious Disease"/>
            <person name="Wu L."/>
            <person name="Ma J."/>
        </authorList>
    </citation>
    <scope>NUCLEOTIDE SEQUENCE [LARGE SCALE GENOMIC DNA]</scope>
    <source>
        <strain evidence="7">JCM 11483</strain>
    </source>
</reference>
<evidence type="ECO:0000256" key="3">
    <source>
        <dbReference type="ARBA" id="ARBA00023163"/>
    </source>
</evidence>
<name>A0ABP6R9X2_9MICC</name>
<dbReference type="InterPro" id="IPR036390">
    <property type="entry name" value="WH_DNA-bd_sf"/>
</dbReference>
<keyword evidence="7" id="KW-1185">Reference proteome</keyword>
<dbReference type="Gene3D" id="1.20.120.530">
    <property type="entry name" value="GntR ligand-binding domain-like"/>
    <property type="match status" value="1"/>
</dbReference>
<dbReference type="RefSeq" id="WP_344718274.1">
    <property type="nucleotide sequence ID" value="NZ_BAAAYG010000003.1"/>
</dbReference>
<proteinExistence type="predicted"/>
<dbReference type="InterPro" id="IPR036388">
    <property type="entry name" value="WH-like_DNA-bd_sf"/>
</dbReference>
<evidence type="ECO:0000313" key="7">
    <source>
        <dbReference type="Proteomes" id="UP001501736"/>
    </source>
</evidence>
<gene>
    <name evidence="6" type="ORF">GCM10020260_07220</name>
</gene>
<dbReference type="SUPFAM" id="SSF46785">
    <property type="entry name" value="Winged helix' DNA-binding domain"/>
    <property type="match status" value="1"/>
</dbReference>
<dbReference type="Gene3D" id="1.10.10.10">
    <property type="entry name" value="Winged helix-like DNA-binding domain superfamily/Winged helix DNA-binding domain"/>
    <property type="match status" value="1"/>
</dbReference>
<evidence type="ECO:0000256" key="2">
    <source>
        <dbReference type="ARBA" id="ARBA00023125"/>
    </source>
</evidence>
<organism evidence="6 7">
    <name type="scientific">Nesterenkonia halobia</name>
    <dbReference type="NCBI Taxonomy" id="37922"/>
    <lineage>
        <taxon>Bacteria</taxon>
        <taxon>Bacillati</taxon>
        <taxon>Actinomycetota</taxon>
        <taxon>Actinomycetes</taxon>
        <taxon>Micrococcales</taxon>
        <taxon>Micrococcaceae</taxon>
        <taxon>Nesterenkonia</taxon>
    </lineage>
</organism>
<dbReference type="Pfam" id="PF07729">
    <property type="entry name" value="FCD"/>
    <property type="match status" value="1"/>
</dbReference>
<keyword evidence="2" id="KW-0238">DNA-binding</keyword>
<keyword evidence="3" id="KW-0804">Transcription</keyword>
<evidence type="ECO:0000313" key="6">
    <source>
        <dbReference type="EMBL" id="GAA3281559.1"/>
    </source>
</evidence>
<keyword evidence="1" id="KW-0805">Transcription regulation</keyword>
<dbReference type="SMART" id="SM00345">
    <property type="entry name" value="HTH_GNTR"/>
    <property type="match status" value="1"/>
</dbReference>
<dbReference type="PANTHER" id="PTHR43537">
    <property type="entry name" value="TRANSCRIPTIONAL REGULATOR, GNTR FAMILY"/>
    <property type="match status" value="1"/>
</dbReference>
<feature type="domain" description="HTH gntR-type" evidence="5">
    <location>
        <begin position="28"/>
        <end position="95"/>
    </location>
</feature>
<evidence type="ECO:0000256" key="4">
    <source>
        <dbReference type="SAM" id="MobiDB-lite"/>
    </source>
</evidence>
<sequence length="251" mass="27375">MTTSQPAADSGPGPDDAGARPSPSISRRALRDGVYDALLEKILDGSAPAGSSLTIDALARELAVSPTPVREALVQMEHTGLVTREALKGYRVAPPMSREHLEQLFDMRLILEPAAAARAMARIEELLPELRAAHARHEAAADQVRRRLDEGRPTTGEGFAELREYFTADWSFHLAIVHASGNVFLQQSLDSLQTHVQRMRQTADHGRLDMDEAVAEHADVLAAFETREPTTVDDALRRHLHAVAGRVSSDG</sequence>
<dbReference type="InterPro" id="IPR011711">
    <property type="entry name" value="GntR_C"/>
</dbReference>
<evidence type="ECO:0000259" key="5">
    <source>
        <dbReference type="PROSITE" id="PS50949"/>
    </source>
</evidence>
<dbReference type="PANTHER" id="PTHR43537:SF5">
    <property type="entry name" value="UXU OPERON TRANSCRIPTIONAL REGULATOR"/>
    <property type="match status" value="1"/>
</dbReference>